<keyword evidence="5" id="KW-0496">Mitochondrion</keyword>
<dbReference type="InParanoid" id="A0A4W3KJU8"/>
<proteinExistence type="inferred from homology"/>
<dbReference type="GO" id="GO:0008630">
    <property type="term" value="P:intrinsic apoptotic signaling pathway in response to DNA damage"/>
    <property type="evidence" value="ECO:0007669"/>
    <property type="project" value="TreeGrafter"/>
</dbReference>
<dbReference type="GO" id="GO:0051400">
    <property type="term" value="F:BH domain binding"/>
    <property type="evidence" value="ECO:0007669"/>
    <property type="project" value="TreeGrafter"/>
</dbReference>
<reference evidence="9" key="2">
    <citation type="journal article" date="2007" name="PLoS Biol.">
        <title>Survey sequencing and comparative analysis of the elephant shark (Callorhinchus milii) genome.</title>
        <authorList>
            <person name="Venkatesh B."/>
            <person name="Kirkness E.F."/>
            <person name="Loh Y.H."/>
            <person name="Halpern A.L."/>
            <person name="Lee A.P."/>
            <person name="Johnson J."/>
            <person name="Dandona N."/>
            <person name="Viswanathan L.D."/>
            <person name="Tay A."/>
            <person name="Venter J.C."/>
            <person name="Strausberg R.L."/>
            <person name="Brenner S."/>
        </authorList>
    </citation>
    <scope>NUCLEOTIDE SEQUENCE [LARGE SCALE GENOMIC DNA]</scope>
</reference>
<dbReference type="PRINTS" id="PR01862">
    <property type="entry name" value="BCL2FAMILY"/>
</dbReference>
<evidence type="ECO:0000256" key="3">
    <source>
        <dbReference type="ARBA" id="ARBA00009458"/>
    </source>
</evidence>
<accession>A0A4W3KJU8</accession>
<dbReference type="GO" id="GO:0097192">
    <property type="term" value="P:extrinsic apoptotic signaling pathway in absence of ligand"/>
    <property type="evidence" value="ECO:0007669"/>
    <property type="project" value="TreeGrafter"/>
</dbReference>
<dbReference type="PROSITE" id="PS01259">
    <property type="entry name" value="BH3"/>
    <property type="match status" value="1"/>
</dbReference>
<dbReference type="Proteomes" id="UP000314986">
    <property type="component" value="Unassembled WGS sequence"/>
</dbReference>
<comment type="subcellular location">
    <subcellularLocation>
        <location evidence="2">Membrane</location>
    </subcellularLocation>
    <subcellularLocation>
        <location evidence="1">Mitochondrion</location>
    </subcellularLocation>
</comment>
<evidence type="ECO:0000256" key="5">
    <source>
        <dbReference type="ARBA" id="ARBA00023128"/>
    </source>
</evidence>
<dbReference type="PANTHER" id="PTHR11256">
    <property type="entry name" value="BCL-2 RELATED"/>
    <property type="match status" value="1"/>
</dbReference>
<dbReference type="InterPro" id="IPR020728">
    <property type="entry name" value="Bcl2_BH3_motif_CS"/>
</dbReference>
<evidence type="ECO:0000256" key="2">
    <source>
        <dbReference type="ARBA" id="ARBA00004370"/>
    </source>
</evidence>
<dbReference type="PROSITE" id="PS50062">
    <property type="entry name" value="BCL2_FAMILY"/>
    <property type="match status" value="1"/>
</dbReference>
<reference evidence="8" key="5">
    <citation type="submission" date="2025-09" db="UniProtKB">
        <authorList>
            <consortium name="Ensembl"/>
        </authorList>
    </citation>
    <scope>IDENTIFICATION</scope>
</reference>
<dbReference type="Ensembl" id="ENSCMIT00000049201.1">
    <property type="protein sequence ID" value="ENSCMIP00000048525.1"/>
    <property type="gene ID" value="ENSCMIG00000019837.1"/>
</dbReference>
<name>A0A4W3KJU8_CALMI</name>
<dbReference type="CDD" id="cd06845">
    <property type="entry name" value="Bcl-2_like"/>
    <property type="match status" value="1"/>
</dbReference>
<reference evidence="9" key="1">
    <citation type="journal article" date="2006" name="Science">
        <title>Ancient noncoding elements conserved in the human genome.</title>
        <authorList>
            <person name="Venkatesh B."/>
            <person name="Kirkness E.F."/>
            <person name="Loh Y.H."/>
            <person name="Halpern A.L."/>
            <person name="Lee A.P."/>
            <person name="Johnson J."/>
            <person name="Dandona N."/>
            <person name="Viswanathan L.D."/>
            <person name="Tay A."/>
            <person name="Venter J.C."/>
            <person name="Strausberg R.L."/>
            <person name="Brenner S."/>
        </authorList>
    </citation>
    <scope>NUCLEOTIDE SEQUENCE [LARGE SCALE GENOMIC DNA]</scope>
</reference>
<gene>
    <name evidence="8" type="primary">LOC103181832</name>
</gene>
<sequence>MSPESSSLTFRSTKKTLPSVVLVAQQYNIIKVQSVVRGKAPSSNCVRNSQGPLNDFAFICLLFLSELMTLQSVYFPPTEQNMVKEAEDVFRNYVYQRYQTEVEERVQDGFVTPAMQEMTVQQQSGLSSTMQIGRQLAVIGDEINQRYKWEFRSVLAWNALTLENIFESFCSVAERLFDAGINWGQIIALLSFGYRMSIYIHQRGILGFFGRIAKYVAKFIWKNQIAQWIMAQGGWVSMQCSVAAYYYTIMHIIIQLHNKLFIAYLINDQIKMDPV</sequence>
<comment type="similarity">
    <text evidence="3">Belongs to the Bcl-2 family.</text>
</comment>
<dbReference type="SUPFAM" id="SSF56854">
    <property type="entry name" value="Bcl-2 inhibitors of programmed cell death"/>
    <property type="match status" value="1"/>
</dbReference>
<dbReference type="InterPro" id="IPR026298">
    <property type="entry name" value="Bcl-2_fam"/>
</dbReference>
<dbReference type="Pfam" id="PF00452">
    <property type="entry name" value="Bcl-2"/>
    <property type="match status" value="1"/>
</dbReference>
<dbReference type="GO" id="GO:0001836">
    <property type="term" value="P:release of cytochrome c from mitochondria"/>
    <property type="evidence" value="ECO:0007669"/>
    <property type="project" value="TreeGrafter"/>
</dbReference>
<reference evidence="9" key="3">
    <citation type="journal article" date="2014" name="Nature">
        <title>Elephant shark genome provides unique insights into gnathostome evolution.</title>
        <authorList>
            <consortium name="International Elephant Shark Genome Sequencing Consortium"/>
            <person name="Venkatesh B."/>
            <person name="Lee A.P."/>
            <person name="Ravi V."/>
            <person name="Maurya A.K."/>
            <person name="Lian M.M."/>
            <person name="Swann J.B."/>
            <person name="Ohta Y."/>
            <person name="Flajnik M.F."/>
            <person name="Sutoh Y."/>
            <person name="Kasahara M."/>
            <person name="Hoon S."/>
            <person name="Gangu V."/>
            <person name="Roy S.W."/>
            <person name="Irimia M."/>
            <person name="Korzh V."/>
            <person name="Kondrychyn I."/>
            <person name="Lim Z.W."/>
            <person name="Tay B.H."/>
            <person name="Tohari S."/>
            <person name="Kong K.W."/>
            <person name="Ho S."/>
            <person name="Lorente-Galdos B."/>
            <person name="Quilez J."/>
            <person name="Marques-Bonet T."/>
            <person name="Raney B.J."/>
            <person name="Ingham P.W."/>
            <person name="Tay A."/>
            <person name="Hillier L.W."/>
            <person name="Minx P."/>
            <person name="Boehm T."/>
            <person name="Wilson R.K."/>
            <person name="Brenner S."/>
            <person name="Warren W.C."/>
        </authorList>
    </citation>
    <scope>NUCLEOTIDE SEQUENCE [LARGE SCALE GENOMIC DNA]</scope>
</reference>
<dbReference type="STRING" id="7868.ENSCMIP00000048525"/>
<dbReference type="PANTHER" id="PTHR11256:SF41">
    <property type="entry name" value="BCL-2 HOMOLOGOUS ANTAGONIST_KILLER"/>
    <property type="match status" value="1"/>
</dbReference>
<evidence type="ECO:0000259" key="7">
    <source>
        <dbReference type="SMART" id="SM00337"/>
    </source>
</evidence>
<protein>
    <submittedName>
        <fullName evidence="8">Bcl-2 homologous antagonist/killer-like</fullName>
    </submittedName>
</protein>
<reference evidence="8" key="4">
    <citation type="submission" date="2025-08" db="UniProtKB">
        <authorList>
            <consortium name="Ensembl"/>
        </authorList>
    </citation>
    <scope>IDENTIFICATION</scope>
</reference>
<keyword evidence="9" id="KW-1185">Reference proteome</keyword>
<dbReference type="GO" id="GO:0005741">
    <property type="term" value="C:mitochondrial outer membrane"/>
    <property type="evidence" value="ECO:0007669"/>
    <property type="project" value="TreeGrafter"/>
</dbReference>
<dbReference type="GO" id="GO:0042981">
    <property type="term" value="P:regulation of apoptotic process"/>
    <property type="evidence" value="ECO:0007669"/>
    <property type="project" value="InterPro"/>
</dbReference>
<feature type="domain" description="Bcl-2 Bcl-2 homology region 1-3" evidence="7">
    <location>
        <begin position="136"/>
        <end position="235"/>
    </location>
</feature>
<evidence type="ECO:0000313" key="8">
    <source>
        <dbReference type="Ensembl" id="ENSCMIP00000048525.1"/>
    </source>
</evidence>
<dbReference type="AlphaFoldDB" id="A0A4W3KJU8"/>
<dbReference type="Gene3D" id="1.10.437.10">
    <property type="entry name" value="Blc2-like"/>
    <property type="match status" value="1"/>
</dbReference>
<evidence type="ECO:0000256" key="4">
    <source>
        <dbReference type="ARBA" id="ARBA00022703"/>
    </source>
</evidence>
<dbReference type="GO" id="GO:0015288">
    <property type="term" value="F:porin activity"/>
    <property type="evidence" value="ECO:0007669"/>
    <property type="project" value="TreeGrafter"/>
</dbReference>
<dbReference type="InterPro" id="IPR002475">
    <property type="entry name" value="Bcl2-like"/>
</dbReference>
<organism evidence="8 9">
    <name type="scientific">Callorhinchus milii</name>
    <name type="common">Ghost shark</name>
    <dbReference type="NCBI Taxonomy" id="7868"/>
    <lineage>
        <taxon>Eukaryota</taxon>
        <taxon>Metazoa</taxon>
        <taxon>Chordata</taxon>
        <taxon>Craniata</taxon>
        <taxon>Vertebrata</taxon>
        <taxon>Chondrichthyes</taxon>
        <taxon>Holocephali</taxon>
        <taxon>Chimaeriformes</taxon>
        <taxon>Callorhinchidae</taxon>
        <taxon>Callorhinchus</taxon>
    </lineage>
</organism>
<evidence type="ECO:0000256" key="1">
    <source>
        <dbReference type="ARBA" id="ARBA00004173"/>
    </source>
</evidence>
<dbReference type="InterPro" id="IPR046371">
    <property type="entry name" value="Bcl-2_BH1-3"/>
</dbReference>
<evidence type="ECO:0000256" key="6">
    <source>
        <dbReference type="ARBA" id="ARBA00023136"/>
    </source>
</evidence>
<dbReference type="GeneTree" id="ENSGT01130000278292"/>
<keyword evidence="4" id="KW-0053">Apoptosis</keyword>
<keyword evidence="6" id="KW-0472">Membrane</keyword>
<dbReference type="InterPro" id="IPR036834">
    <property type="entry name" value="Bcl-2-like_sf"/>
</dbReference>
<evidence type="ECO:0000313" key="9">
    <source>
        <dbReference type="Proteomes" id="UP000314986"/>
    </source>
</evidence>
<dbReference type="SMART" id="SM00337">
    <property type="entry name" value="BCL"/>
    <property type="match status" value="1"/>
</dbReference>